<sequence>MLLDWINDVLADDRIIVKDIEEDLFDGQILQKLIGENHPTPPLQIYKRDGMLQPRRVAEDITTVNEDIGARFERDAFDTLFDHAPDKLNLVKKTLVTFVNKQLMKINLEVADIESQFHDGVHLVLLMGLLEGYFVPLYDFHLTPEDFDQKVTRKYWSLVMGAREVVENCSTQVEEAMQ</sequence>
<reference evidence="9" key="1">
    <citation type="journal article" date="2012" name="Nature">
        <title>The oyster genome reveals stress adaptation and complexity of shell formation.</title>
        <authorList>
            <person name="Zhang G."/>
            <person name="Fang X."/>
            <person name="Guo X."/>
            <person name="Li L."/>
            <person name="Luo R."/>
            <person name="Xu F."/>
            <person name="Yang P."/>
            <person name="Zhang L."/>
            <person name="Wang X."/>
            <person name="Qi H."/>
            <person name="Xiong Z."/>
            <person name="Que H."/>
            <person name="Xie Y."/>
            <person name="Holland P.W."/>
            <person name="Paps J."/>
            <person name="Zhu Y."/>
            <person name="Wu F."/>
            <person name="Chen Y."/>
            <person name="Wang J."/>
            <person name="Peng C."/>
            <person name="Meng J."/>
            <person name="Yang L."/>
            <person name="Liu J."/>
            <person name="Wen B."/>
            <person name="Zhang N."/>
            <person name="Huang Z."/>
            <person name="Zhu Q."/>
            <person name="Feng Y."/>
            <person name="Mount A."/>
            <person name="Hedgecock D."/>
            <person name="Xu Z."/>
            <person name="Liu Y."/>
            <person name="Domazet-Loso T."/>
            <person name="Du Y."/>
            <person name="Sun X."/>
            <person name="Zhang S."/>
            <person name="Liu B."/>
            <person name="Cheng P."/>
            <person name="Jiang X."/>
            <person name="Li J."/>
            <person name="Fan D."/>
            <person name="Wang W."/>
            <person name="Fu W."/>
            <person name="Wang T."/>
            <person name="Wang B."/>
            <person name="Zhang J."/>
            <person name="Peng Z."/>
            <person name="Li Y."/>
            <person name="Li N."/>
            <person name="Wang J."/>
            <person name="Chen M."/>
            <person name="He Y."/>
            <person name="Tan F."/>
            <person name="Song X."/>
            <person name="Zheng Q."/>
            <person name="Huang R."/>
            <person name="Yang H."/>
            <person name="Du X."/>
            <person name="Chen L."/>
            <person name="Yang M."/>
            <person name="Gaffney P.M."/>
            <person name="Wang S."/>
            <person name="Luo L."/>
            <person name="She Z."/>
            <person name="Ming Y."/>
            <person name="Huang W."/>
            <person name="Zhang S."/>
            <person name="Huang B."/>
            <person name="Zhang Y."/>
            <person name="Qu T."/>
            <person name="Ni P."/>
            <person name="Miao G."/>
            <person name="Wang J."/>
            <person name="Wang Q."/>
            <person name="Steinberg C.E."/>
            <person name="Wang H."/>
            <person name="Li N."/>
            <person name="Qian L."/>
            <person name="Zhang G."/>
            <person name="Li Y."/>
            <person name="Yang H."/>
            <person name="Liu X."/>
            <person name="Wang J."/>
            <person name="Yin Y."/>
            <person name="Wang J."/>
        </authorList>
    </citation>
    <scope>NUCLEOTIDE SEQUENCE [LARGE SCALE GENOMIC DNA]</scope>
    <source>
        <strain evidence="9">05x7-T-G4-1.051#20</strain>
    </source>
</reference>
<dbReference type="InParanoid" id="K1QP10"/>
<keyword evidence="6" id="KW-0009">Actin-binding</keyword>
<evidence type="ECO:0000256" key="6">
    <source>
        <dbReference type="ARBA" id="ARBA00023203"/>
    </source>
</evidence>
<dbReference type="GO" id="GO:0034446">
    <property type="term" value="P:substrate adhesion-dependent cell spreading"/>
    <property type="evidence" value="ECO:0007669"/>
    <property type="project" value="TreeGrafter"/>
</dbReference>
<dbReference type="InterPro" id="IPR001715">
    <property type="entry name" value="CH_dom"/>
</dbReference>
<evidence type="ECO:0000256" key="4">
    <source>
        <dbReference type="ARBA" id="ARBA00022737"/>
    </source>
</evidence>
<dbReference type="InterPro" id="IPR028433">
    <property type="entry name" value="Parvin"/>
</dbReference>
<evidence type="ECO:0000256" key="5">
    <source>
        <dbReference type="ARBA" id="ARBA00022889"/>
    </source>
</evidence>
<evidence type="ECO:0000256" key="7">
    <source>
        <dbReference type="ARBA" id="ARBA00023212"/>
    </source>
</evidence>
<dbReference type="Gene3D" id="1.10.418.10">
    <property type="entry name" value="Calponin-like domain"/>
    <property type="match status" value="2"/>
</dbReference>
<gene>
    <name evidence="9" type="ORF">CGI_10013699</name>
</gene>
<dbReference type="PANTHER" id="PTHR12114">
    <property type="entry name" value="PARVIN"/>
    <property type="match status" value="1"/>
</dbReference>
<dbReference type="EMBL" id="JH818017">
    <property type="protein sequence ID" value="EKC32839.1"/>
    <property type="molecule type" value="Genomic_DNA"/>
</dbReference>
<proteinExistence type="inferred from homology"/>
<dbReference type="GO" id="GO:0030031">
    <property type="term" value="P:cell projection assembly"/>
    <property type="evidence" value="ECO:0007669"/>
    <property type="project" value="TreeGrafter"/>
</dbReference>
<protein>
    <submittedName>
        <fullName evidence="9">Alpha-parvin</fullName>
    </submittedName>
</protein>
<dbReference type="HOGENOM" id="CLU_1512080_0_0_1"/>
<feature type="domain" description="Calponin-homology (CH)" evidence="8">
    <location>
        <begin position="2"/>
        <end position="37"/>
    </location>
</feature>
<evidence type="ECO:0000256" key="3">
    <source>
        <dbReference type="ARBA" id="ARBA00022490"/>
    </source>
</evidence>
<keyword evidence="7" id="KW-0206">Cytoskeleton</keyword>
<accession>K1QP10</accession>
<dbReference type="GO" id="GO:0030036">
    <property type="term" value="P:actin cytoskeleton organization"/>
    <property type="evidence" value="ECO:0007669"/>
    <property type="project" value="InterPro"/>
</dbReference>
<organism evidence="9">
    <name type="scientific">Magallana gigas</name>
    <name type="common">Pacific oyster</name>
    <name type="synonym">Crassostrea gigas</name>
    <dbReference type="NCBI Taxonomy" id="29159"/>
    <lineage>
        <taxon>Eukaryota</taxon>
        <taxon>Metazoa</taxon>
        <taxon>Spiralia</taxon>
        <taxon>Lophotrochozoa</taxon>
        <taxon>Mollusca</taxon>
        <taxon>Bivalvia</taxon>
        <taxon>Autobranchia</taxon>
        <taxon>Pteriomorphia</taxon>
        <taxon>Ostreida</taxon>
        <taxon>Ostreoidea</taxon>
        <taxon>Ostreidae</taxon>
        <taxon>Magallana</taxon>
    </lineage>
</organism>
<name>K1QP10_MAGGI</name>
<keyword evidence="5" id="KW-0130">Cell adhesion</keyword>
<dbReference type="FunFam" id="1.10.418.10:FF:000015">
    <property type="entry name" value="Parvin beta"/>
    <property type="match status" value="1"/>
</dbReference>
<dbReference type="GO" id="GO:0071963">
    <property type="term" value="P:establishment or maintenance of cell polarity regulating cell shape"/>
    <property type="evidence" value="ECO:0007669"/>
    <property type="project" value="TreeGrafter"/>
</dbReference>
<dbReference type="InterPro" id="IPR036872">
    <property type="entry name" value="CH_dom_sf"/>
</dbReference>
<evidence type="ECO:0000256" key="2">
    <source>
        <dbReference type="ARBA" id="ARBA00005666"/>
    </source>
</evidence>
<evidence type="ECO:0000256" key="1">
    <source>
        <dbReference type="ARBA" id="ARBA00004245"/>
    </source>
</evidence>
<dbReference type="SUPFAM" id="SSF47576">
    <property type="entry name" value="Calponin-homology domain, CH-domain"/>
    <property type="match status" value="1"/>
</dbReference>
<dbReference type="GO" id="GO:0005737">
    <property type="term" value="C:cytoplasm"/>
    <property type="evidence" value="ECO:0007669"/>
    <property type="project" value="TreeGrafter"/>
</dbReference>
<dbReference type="FunCoup" id="K1QP10">
    <property type="interactions" value="116"/>
</dbReference>
<dbReference type="PANTHER" id="PTHR12114:SF4">
    <property type="entry name" value="GH23568P"/>
    <property type="match status" value="1"/>
</dbReference>
<keyword evidence="4" id="KW-0677">Repeat</keyword>
<dbReference type="GO" id="GO:0005925">
    <property type="term" value="C:focal adhesion"/>
    <property type="evidence" value="ECO:0007669"/>
    <property type="project" value="TreeGrafter"/>
</dbReference>
<keyword evidence="3" id="KW-0963">Cytoplasm</keyword>
<dbReference type="GO" id="GO:0003779">
    <property type="term" value="F:actin binding"/>
    <property type="evidence" value="ECO:0007669"/>
    <property type="project" value="UniProtKB-KW"/>
</dbReference>
<evidence type="ECO:0000259" key="8">
    <source>
        <dbReference type="Pfam" id="PF00307"/>
    </source>
</evidence>
<evidence type="ECO:0000313" key="9">
    <source>
        <dbReference type="EMBL" id="EKC32839.1"/>
    </source>
</evidence>
<dbReference type="Pfam" id="PF00307">
    <property type="entry name" value="CH"/>
    <property type="match status" value="1"/>
</dbReference>
<comment type="similarity">
    <text evidence="2">Belongs to the parvin family.</text>
</comment>
<comment type="subcellular location">
    <subcellularLocation>
        <location evidence="1">Cytoplasm</location>
        <location evidence="1">Cytoskeleton</location>
    </subcellularLocation>
</comment>
<dbReference type="GO" id="GO:0015629">
    <property type="term" value="C:actin cytoskeleton"/>
    <property type="evidence" value="ECO:0007669"/>
    <property type="project" value="TreeGrafter"/>
</dbReference>
<dbReference type="AlphaFoldDB" id="K1QP10"/>